<feature type="transmembrane region" description="Helical" evidence="6">
    <location>
        <begin position="412"/>
        <end position="432"/>
    </location>
</feature>
<feature type="transmembrane region" description="Helical" evidence="6">
    <location>
        <begin position="50"/>
        <end position="69"/>
    </location>
</feature>
<feature type="transmembrane region" description="Helical" evidence="6">
    <location>
        <begin position="119"/>
        <end position="137"/>
    </location>
</feature>
<feature type="transmembrane region" description="Helical" evidence="6">
    <location>
        <begin position="383"/>
        <end position="400"/>
    </location>
</feature>
<name>A0A0C9PYT3_LACPA</name>
<feature type="transmembrane region" description="Helical" evidence="6">
    <location>
        <begin position="231"/>
        <end position="251"/>
    </location>
</feature>
<keyword evidence="5 6" id="KW-0472">Membrane</keyword>
<feature type="transmembrane region" description="Helical" evidence="6">
    <location>
        <begin position="90"/>
        <end position="113"/>
    </location>
</feature>
<dbReference type="AlphaFoldDB" id="A0A0C9PYT3"/>
<dbReference type="Proteomes" id="UP000032552">
    <property type="component" value="Unassembled WGS sequence"/>
</dbReference>
<evidence type="ECO:0000256" key="6">
    <source>
        <dbReference type="SAM" id="Phobius"/>
    </source>
</evidence>
<dbReference type="CDD" id="cd13124">
    <property type="entry name" value="MATE_SpoVB_like"/>
    <property type="match status" value="1"/>
</dbReference>
<dbReference type="EMBL" id="BAYM01000151">
    <property type="protein sequence ID" value="GAN37324.1"/>
    <property type="molecule type" value="Genomic_DNA"/>
</dbReference>
<gene>
    <name evidence="7" type="ORF">LC0644_1913</name>
</gene>
<feature type="transmembrane region" description="Helical" evidence="6">
    <location>
        <begin position="12"/>
        <end position="30"/>
    </location>
</feature>
<feature type="transmembrane region" description="Helical" evidence="6">
    <location>
        <begin position="444"/>
        <end position="467"/>
    </location>
</feature>
<proteinExistence type="predicted"/>
<dbReference type="InterPro" id="IPR002797">
    <property type="entry name" value="Polysacc_synth"/>
</dbReference>
<evidence type="ECO:0000256" key="2">
    <source>
        <dbReference type="ARBA" id="ARBA00022475"/>
    </source>
</evidence>
<evidence type="ECO:0000256" key="5">
    <source>
        <dbReference type="ARBA" id="ARBA00023136"/>
    </source>
</evidence>
<evidence type="ECO:0000256" key="1">
    <source>
        <dbReference type="ARBA" id="ARBA00004651"/>
    </source>
</evidence>
<dbReference type="PANTHER" id="PTHR30250:SF29">
    <property type="entry name" value="POLYSACCHARIDE BIOSYNTHESIS PROTEIN C-TERMINAL DOMAIN-CONTAINING PROTEIN"/>
    <property type="match status" value="1"/>
</dbReference>
<comment type="subcellular location">
    <subcellularLocation>
        <location evidence="1">Cell membrane</location>
        <topology evidence="1">Multi-pass membrane protein</topology>
    </subcellularLocation>
</comment>
<dbReference type="InterPro" id="IPR050833">
    <property type="entry name" value="Poly_Biosynth_Transport"/>
</dbReference>
<comment type="caution">
    <text evidence="7">The sequence shown here is derived from an EMBL/GenBank/DDBJ whole genome shotgun (WGS) entry which is preliminary data.</text>
</comment>
<organism evidence="7 8">
    <name type="scientific">Lacticaseibacillus paracasei NRIC 0644</name>
    <dbReference type="NCBI Taxonomy" id="1435038"/>
    <lineage>
        <taxon>Bacteria</taxon>
        <taxon>Bacillati</taxon>
        <taxon>Bacillota</taxon>
        <taxon>Bacilli</taxon>
        <taxon>Lactobacillales</taxon>
        <taxon>Lactobacillaceae</taxon>
        <taxon>Lacticaseibacillus</taxon>
    </lineage>
</organism>
<reference evidence="8" key="1">
    <citation type="submission" date="2014-05" db="EMBL/GenBank/DDBJ databases">
        <title>Whole genome sequencing of Lactobacillus casei NRIC0644.</title>
        <authorList>
            <person name="Atarashi H."/>
            <person name="Yoshida Y."/>
            <person name="Fujimura S."/>
            <person name="Tanaka N."/>
            <person name="Shiwa Y."/>
            <person name="Yoshikawa H."/>
            <person name="Okada S."/>
            <person name="Nakagawa J."/>
        </authorList>
    </citation>
    <scope>NUCLEOTIDE SEQUENCE [LARGE SCALE GENOMIC DNA]</scope>
    <source>
        <strain evidence="8">NRIC0644</strain>
    </source>
</reference>
<feature type="transmembrane region" description="Helical" evidence="6">
    <location>
        <begin position="355"/>
        <end position="376"/>
    </location>
</feature>
<evidence type="ECO:0000256" key="4">
    <source>
        <dbReference type="ARBA" id="ARBA00022989"/>
    </source>
</evidence>
<feature type="transmembrane region" description="Helical" evidence="6">
    <location>
        <begin position="157"/>
        <end position="175"/>
    </location>
</feature>
<evidence type="ECO:0000256" key="3">
    <source>
        <dbReference type="ARBA" id="ARBA00022692"/>
    </source>
</evidence>
<dbReference type="Pfam" id="PF01943">
    <property type="entry name" value="Polysacc_synt"/>
    <property type="match status" value="1"/>
</dbReference>
<evidence type="ECO:0000313" key="8">
    <source>
        <dbReference type="Proteomes" id="UP000032552"/>
    </source>
</evidence>
<keyword evidence="4 6" id="KW-1133">Transmembrane helix</keyword>
<dbReference type="GO" id="GO:0005886">
    <property type="term" value="C:plasma membrane"/>
    <property type="evidence" value="ECO:0007669"/>
    <property type="project" value="UniProtKB-SubCell"/>
</dbReference>
<accession>A0A0C9PYT3</accession>
<feature type="transmembrane region" description="Helical" evidence="6">
    <location>
        <begin position="473"/>
        <end position="497"/>
    </location>
</feature>
<dbReference type="InterPro" id="IPR024923">
    <property type="entry name" value="PG_synth_SpoVB"/>
</dbReference>
<feature type="transmembrane region" description="Helical" evidence="6">
    <location>
        <begin position="283"/>
        <end position="303"/>
    </location>
</feature>
<feature type="transmembrane region" description="Helical" evidence="6">
    <location>
        <begin position="324"/>
        <end position="343"/>
    </location>
</feature>
<dbReference type="PANTHER" id="PTHR30250">
    <property type="entry name" value="PST FAMILY PREDICTED COLANIC ACID TRANSPORTER"/>
    <property type="match status" value="1"/>
</dbReference>
<evidence type="ECO:0000313" key="7">
    <source>
        <dbReference type="EMBL" id="GAN37324.1"/>
    </source>
</evidence>
<sequence>MHNQEMKHLMRGAWILSLSSLIAKILSAVYRVPFQNMVGDTGFYAYQQIYPIYGLGMTFALSGFPVYISKLVAEADSDEAKLTVAHQSRVILTWISWALFLGLQIFGGVIAQAMADPELLPLIQTVAFMFLTMPLLATGRGYFQGTFDMAKTATSQVVEQVVRVAVILLAAWWFLQYHWSVYQMGAVAMTGAFFGGAAAALTLWWPYRQVFGQQHFRFPGMQAYVRLISRFVREGGAITLYAALLILLQLIDSFTVTKGLTASGIAMVTAKSLKGVYDRAQPLVQLGLVVAASLSTTLLPSLTQARQARQRRQFIRSGAELVHFNLAFALAATAGLIVLMPAIDLLLFGDTAGTFALQLYAVAIVVVAMINAYNAILQSLDQYAGISVALLLGILLKAVINQPLVVKFGTAGASGATILSLGLILCLIYYAVPETIKGASAIRLFVPKLIIVTGIMAAAVYAAVGWIPLSSRMVAAGVTVVGVLLGVIIFLAAGTWLKMLTLREMLDLPGGKLYMKFLQRIKRGN</sequence>
<feature type="transmembrane region" description="Helical" evidence="6">
    <location>
        <begin position="181"/>
        <end position="207"/>
    </location>
</feature>
<keyword evidence="2" id="KW-1003">Cell membrane</keyword>
<dbReference type="RefSeq" id="WP_045625306.1">
    <property type="nucleotide sequence ID" value="NZ_BAYM01000151.1"/>
</dbReference>
<protein>
    <submittedName>
        <fullName evidence="7">Polysaccharide transport membrane protein</fullName>
    </submittedName>
</protein>
<keyword evidence="3 6" id="KW-0812">Transmembrane</keyword>